<dbReference type="InterPro" id="IPR009057">
    <property type="entry name" value="Homeodomain-like_sf"/>
</dbReference>
<organism evidence="5 6">
    <name type="scientific">Trinickia symbiotica</name>
    <dbReference type="NCBI Taxonomy" id="863227"/>
    <lineage>
        <taxon>Bacteria</taxon>
        <taxon>Pseudomonadati</taxon>
        <taxon>Pseudomonadota</taxon>
        <taxon>Betaproteobacteria</taxon>
        <taxon>Burkholderiales</taxon>
        <taxon>Burkholderiaceae</taxon>
        <taxon>Trinickia</taxon>
    </lineage>
</organism>
<dbReference type="OrthoDB" id="9178898at2"/>
<feature type="domain" description="HTH araC/xylS-type" evidence="4">
    <location>
        <begin position="1"/>
        <end position="50"/>
    </location>
</feature>
<evidence type="ECO:0000313" key="5">
    <source>
        <dbReference type="EMBL" id="PMS33387.1"/>
    </source>
</evidence>
<dbReference type="Pfam" id="PF12833">
    <property type="entry name" value="HTH_18"/>
    <property type="match status" value="1"/>
</dbReference>
<dbReference type="PROSITE" id="PS01124">
    <property type="entry name" value="HTH_ARAC_FAMILY_2"/>
    <property type="match status" value="1"/>
</dbReference>
<dbReference type="PRINTS" id="PR00032">
    <property type="entry name" value="HTHARAC"/>
</dbReference>
<evidence type="ECO:0000313" key="6">
    <source>
        <dbReference type="Proteomes" id="UP000235777"/>
    </source>
</evidence>
<dbReference type="RefSeq" id="WP_083925711.1">
    <property type="nucleotide sequence ID" value="NZ_KB890185.1"/>
</dbReference>
<gene>
    <name evidence="5" type="ORF">C0Z20_24325</name>
</gene>
<keyword evidence="2" id="KW-0238">DNA-binding</keyword>
<name>A0A2N7WVH3_9BURK</name>
<dbReference type="Gene3D" id="1.10.10.60">
    <property type="entry name" value="Homeodomain-like"/>
    <property type="match status" value="1"/>
</dbReference>
<dbReference type="GO" id="GO:0003700">
    <property type="term" value="F:DNA-binding transcription factor activity"/>
    <property type="evidence" value="ECO:0007669"/>
    <property type="project" value="InterPro"/>
</dbReference>
<reference evidence="5 6" key="1">
    <citation type="submission" date="2018-01" db="EMBL/GenBank/DDBJ databases">
        <title>Whole genome analyses suggest that Burkholderia sensu lato contains two further novel genera in the rhizoxinica-symbiotica group Mycetohabitans gen. nov., and Trinickia gen. nov.: implications for the evolution of diazotrophy and nodulation in the Burkholderiaceae.</title>
        <authorList>
            <person name="Estrada-de los Santos P."/>
            <person name="Palmer M."/>
            <person name="Chavez-Ramirez B."/>
            <person name="Beukes C."/>
            <person name="Steenkamp E.T."/>
            <person name="Hirsch A.M."/>
            <person name="Manyaka P."/>
            <person name="Maluk M."/>
            <person name="Lafos M."/>
            <person name="Crook M."/>
            <person name="Gross E."/>
            <person name="Simon M.F."/>
            <person name="Bueno dos Reis Junior F."/>
            <person name="Poole P.S."/>
            <person name="Venter S.N."/>
            <person name="James E.K."/>
        </authorList>
    </citation>
    <scope>NUCLEOTIDE SEQUENCE [LARGE SCALE GENOMIC DNA]</scope>
    <source>
        <strain evidence="5 6">JPY 581</strain>
    </source>
</reference>
<dbReference type="AlphaFoldDB" id="A0A2N7WVH3"/>
<dbReference type="SUPFAM" id="SSF46689">
    <property type="entry name" value="Homeodomain-like"/>
    <property type="match status" value="1"/>
</dbReference>
<dbReference type="InterPro" id="IPR018060">
    <property type="entry name" value="HTH_AraC"/>
</dbReference>
<sequence>MRTERAAELARYPHLTVTEIAYGLGFKSSSDFTRAFRRSYDMALQDFRAFSGKSA</sequence>
<keyword evidence="3" id="KW-0804">Transcription</keyword>
<accession>A0A2N7WVH3</accession>
<keyword evidence="6" id="KW-1185">Reference proteome</keyword>
<comment type="caution">
    <text evidence="5">The sequence shown here is derived from an EMBL/GenBank/DDBJ whole genome shotgun (WGS) entry which is preliminary data.</text>
</comment>
<evidence type="ECO:0000256" key="2">
    <source>
        <dbReference type="ARBA" id="ARBA00023125"/>
    </source>
</evidence>
<proteinExistence type="predicted"/>
<dbReference type="Proteomes" id="UP000235777">
    <property type="component" value="Unassembled WGS sequence"/>
</dbReference>
<protein>
    <recommendedName>
        <fullName evidence="4">HTH araC/xylS-type domain-containing protein</fullName>
    </recommendedName>
</protein>
<dbReference type="EMBL" id="PNYC01000018">
    <property type="protein sequence ID" value="PMS33387.1"/>
    <property type="molecule type" value="Genomic_DNA"/>
</dbReference>
<dbReference type="InterPro" id="IPR020449">
    <property type="entry name" value="Tscrpt_reg_AraC-type_HTH"/>
</dbReference>
<evidence type="ECO:0000259" key="4">
    <source>
        <dbReference type="PROSITE" id="PS01124"/>
    </source>
</evidence>
<evidence type="ECO:0000256" key="1">
    <source>
        <dbReference type="ARBA" id="ARBA00023015"/>
    </source>
</evidence>
<evidence type="ECO:0000256" key="3">
    <source>
        <dbReference type="ARBA" id="ARBA00023163"/>
    </source>
</evidence>
<keyword evidence="1" id="KW-0805">Transcription regulation</keyword>
<dbReference type="GO" id="GO:0043565">
    <property type="term" value="F:sequence-specific DNA binding"/>
    <property type="evidence" value="ECO:0007669"/>
    <property type="project" value="InterPro"/>
</dbReference>